<name>A0A0F9D7B0_9ZZZZ</name>
<dbReference type="AlphaFoldDB" id="A0A0F9D7B0"/>
<comment type="caution">
    <text evidence="1">The sequence shown here is derived from an EMBL/GenBank/DDBJ whole genome shotgun (WGS) entry which is preliminary data.</text>
</comment>
<protein>
    <recommendedName>
        <fullName evidence="2">Gfo/Idh/MocA-like oxidoreductase N-terminal domain-containing protein</fullName>
    </recommendedName>
</protein>
<sequence length="77" mass="8266">MIGGGQGSFIGDVHRKAASIDGMIDLVCGAFSSNAERSIASAKALGISEKRAYKNFEEMIEKEAAMPEEERMDIVSI</sequence>
<accession>A0A0F9D7B0</accession>
<gene>
    <name evidence="1" type="ORF">LCGC14_2523320</name>
</gene>
<dbReference type="EMBL" id="LAZR01040761">
    <property type="protein sequence ID" value="KKL13681.1"/>
    <property type="molecule type" value="Genomic_DNA"/>
</dbReference>
<organism evidence="1">
    <name type="scientific">marine sediment metagenome</name>
    <dbReference type="NCBI Taxonomy" id="412755"/>
    <lineage>
        <taxon>unclassified sequences</taxon>
        <taxon>metagenomes</taxon>
        <taxon>ecological metagenomes</taxon>
    </lineage>
</organism>
<evidence type="ECO:0008006" key="2">
    <source>
        <dbReference type="Google" id="ProtNLM"/>
    </source>
</evidence>
<proteinExistence type="predicted"/>
<evidence type="ECO:0000313" key="1">
    <source>
        <dbReference type="EMBL" id="KKL13681.1"/>
    </source>
</evidence>
<feature type="non-terminal residue" evidence="1">
    <location>
        <position position="77"/>
    </location>
</feature>
<reference evidence="1" key="1">
    <citation type="journal article" date="2015" name="Nature">
        <title>Complex archaea that bridge the gap between prokaryotes and eukaryotes.</title>
        <authorList>
            <person name="Spang A."/>
            <person name="Saw J.H."/>
            <person name="Jorgensen S.L."/>
            <person name="Zaremba-Niedzwiedzka K."/>
            <person name="Martijn J."/>
            <person name="Lind A.E."/>
            <person name="van Eijk R."/>
            <person name="Schleper C."/>
            <person name="Guy L."/>
            <person name="Ettema T.J."/>
        </authorList>
    </citation>
    <scope>NUCLEOTIDE SEQUENCE</scope>
</reference>
<dbReference type="Gene3D" id="3.40.50.720">
    <property type="entry name" value="NAD(P)-binding Rossmann-like Domain"/>
    <property type="match status" value="1"/>
</dbReference>